<feature type="compositionally biased region" description="Pro residues" evidence="1">
    <location>
        <begin position="18"/>
        <end position="33"/>
    </location>
</feature>
<evidence type="ECO:0000313" key="3">
    <source>
        <dbReference type="Proteomes" id="UP000726737"/>
    </source>
</evidence>
<feature type="region of interest" description="Disordered" evidence="1">
    <location>
        <begin position="55"/>
        <end position="74"/>
    </location>
</feature>
<dbReference type="EMBL" id="JAAAJA010000093">
    <property type="protein sequence ID" value="KAG0262653.1"/>
    <property type="molecule type" value="Genomic_DNA"/>
</dbReference>
<feature type="compositionally biased region" description="Low complexity" evidence="1">
    <location>
        <begin position="55"/>
        <end position="67"/>
    </location>
</feature>
<dbReference type="AlphaFoldDB" id="A0A9P6U6H8"/>
<gene>
    <name evidence="2" type="ORF">BG011_009960</name>
</gene>
<feature type="region of interest" description="Disordered" evidence="1">
    <location>
        <begin position="100"/>
        <end position="127"/>
    </location>
</feature>
<reference evidence="2" key="1">
    <citation type="journal article" date="2020" name="Fungal Divers.">
        <title>Resolving the Mortierellaceae phylogeny through synthesis of multi-gene phylogenetics and phylogenomics.</title>
        <authorList>
            <person name="Vandepol N."/>
            <person name="Liber J."/>
            <person name="Desiro A."/>
            <person name="Na H."/>
            <person name="Kennedy M."/>
            <person name="Barry K."/>
            <person name="Grigoriev I.V."/>
            <person name="Miller A.N."/>
            <person name="O'Donnell K."/>
            <person name="Stajich J.E."/>
            <person name="Bonito G."/>
        </authorList>
    </citation>
    <scope>NUCLEOTIDE SEQUENCE</scope>
    <source>
        <strain evidence="2">KOD948</strain>
    </source>
</reference>
<name>A0A9P6U6H8_9FUNG</name>
<evidence type="ECO:0000313" key="2">
    <source>
        <dbReference type="EMBL" id="KAG0262653.1"/>
    </source>
</evidence>
<comment type="caution">
    <text evidence="2">The sequence shown here is derived from an EMBL/GenBank/DDBJ whole genome shotgun (WGS) entry which is preliminary data.</text>
</comment>
<feature type="region of interest" description="Disordered" evidence="1">
    <location>
        <begin position="1"/>
        <end position="36"/>
    </location>
</feature>
<organism evidence="2 3">
    <name type="scientific">Mortierella polycephala</name>
    <dbReference type="NCBI Taxonomy" id="41804"/>
    <lineage>
        <taxon>Eukaryota</taxon>
        <taxon>Fungi</taxon>
        <taxon>Fungi incertae sedis</taxon>
        <taxon>Mucoromycota</taxon>
        <taxon>Mortierellomycotina</taxon>
        <taxon>Mortierellomycetes</taxon>
        <taxon>Mortierellales</taxon>
        <taxon>Mortierellaceae</taxon>
        <taxon>Mortierella</taxon>
    </lineage>
</organism>
<evidence type="ECO:0000256" key="1">
    <source>
        <dbReference type="SAM" id="MobiDB-lite"/>
    </source>
</evidence>
<feature type="compositionally biased region" description="Low complexity" evidence="1">
    <location>
        <begin position="107"/>
        <end position="116"/>
    </location>
</feature>
<dbReference type="OrthoDB" id="2447196at2759"/>
<protein>
    <submittedName>
        <fullName evidence="2">Uncharacterized protein</fullName>
    </submittedName>
</protein>
<feature type="compositionally biased region" description="Basic and acidic residues" evidence="1">
    <location>
        <begin position="117"/>
        <end position="127"/>
    </location>
</feature>
<dbReference type="Proteomes" id="UP000726737">
    <property type="component" value="Unassembled WGS sequence"/>
</dbReference>
<sequence length="471" mass="50753">MHVTVEDCSETSSRYSRPNPPTGTMPPPTPQPPTRILRPIFLPASFVLGSVVGNHQSTHSSTQGSSQYPRYPDPVADATASIARSTNASNQHPAIVVTEVQDSSAEQGRGQVQEQGQDQHRDQDRDYVGPLTADSLAELERRISSTNSSVIHCGSIPVDTVAHRVSSVRIQPSRSQTSVAPSVVVLNRAPTVRSTGGASVLTSVSRVFRPPVGCDSESTIPNCLGRPAPESVLQRQIPAESVCTSSLVSSAQGPTADTVQRYLALRSATTQSAASTITSTTSAIQSAVSIRPSATAMTKYNIGGGGGGGGNGGSGSSSGSGSLCISVASVVDRLTVRPQQHPPNCQCQNDPLWQEQCRNLFDAEQEFHVCIALSQNMNIAMVRQQLSMLKDAPLNPQLQRLWYHSKELCEYIGELETFMDKTRVSLEEHARQWTKRRIEVEDSERQLRHELDVVKTRALYSFPTNSPGGPC</sequence>
<proteinExistence type="predicted"/>
<accession>A0A9P6U6H8</accession>
<keyword evidence="3" id="KW-1185">Reference proteome</keyword>